<feature type="transmembrane region" description="Helical" evidence="6">
    <location>
        <begin position="191"/>
        <end position="214"/>
    </location>
</feature>
<evidence type="ECO:0000313" key="10">
    <source>
        <dbReference type="EMBL" id="KAI9551856.1"/>
    </source>
</evidence>
<comment type="caution">
    <text evidence="10">The sequence shown here is derived from an EMBL/GenBank/DDBJ whole genome shotgun (WGS) entry which is preliminary data.</text>
</comment>
<keyword evidence="2 6" id="KW-0812">Transmembrane</keyword>
<keyword evidence="11" id="KW-1185">Reference proteome</keyword>
<proteinExistence type="predicted"/>
<dbReference type="GO" id="GO:0019236">
    <property type="term" value="P:response to pheromone"/>
    <property type="evidence" value="ECO:0007669"/>
    <property type="project" value="InterPro"/>
</dbReference>
<feature type="domain" description="GPR180/TMEM145 transmembrane" evidence="8">
    <location>
        <begin position="164"/>
        <end position="377"/>
    </location>
</feature>
<organism evidence="10 11">
    <name type="scientific">Daphnia sinensis</name>
    <dbReference type="NCBI Taxonomy" id="1820382"/>
    <lineage>
        <taxon>Eukaryota</taxon>
        <taxon>Metazoa</taxon>
        <taxon>Ecdysozoa</taxon>
        <taxon>Arthropoda</taxon>
        <taxon>Crustacea</taxon>
        <taxon>Branchiopoda</taxon>
        <taxon>Diplostraca</taxon>
        <taxon>Cladocera</taxon>
        <taxon>Anomopoda</taxon>
        <taxon>Daphniidae</taxon>
        <taxon>Daphnia</taxon>
        <taxon>Daphnia similis group</taxon>
    </lineage>
</organism>
<dbReference type="GO" id="GO:0007186">
    <property type="term" value="P:G protein-coupled receptor signaling pathway"/>
    <property type="evidence" value="ECO:0007669"/>
    <property type="project" value="InterPro"/>
</dbReference>
<dbReference type="AlphaFoldDB" id="A0AAD5KGR4"/>
<dbReference type="InterPro" id="IPR019336">
    <property type="entry name" value="GPR180/TMEM145_TM"/>
</dbReference>
<feature type="transmembrane region" description="Helical" evidence="6">
    <location>
        <begin position="329"/>
        <end position="350"/>
    </location>
</feature>
<feature type="transmembrane region" description="Helical" evidence="6">
    <location>
        <begin position="362"/>
        <end position="382"/>
    </location>
</feature>
<evidence type="ECO:0000256" key="1">
    <source>
        <dbReference type="ARBA" id="ARBA00004141"/>
    </source>
</evidence>
<evidence type="ECO:0000256" key="2">
    <source>
        <dbReference type="ARBA" id="ARBA00022692"/>
    </source>
</evidence>
<sequence length="452" mass="52236">MNRLAVGSALICFLFPPLPAKYVEGQLNDPVQRWTFLARFCFLSMEGRFSYDVEYDLDYAVQKLLLYYDTPNQWPLAYDQTKSCEERESLLQIENNQIINLTSNSRTFRSSRERWWFIAVSNCPSPRGLSLKYRFWMTNGPSEDIWFQHFSADEFYILHMLIGFLMVQVTLSVVAILCGRELKARQLLHSTYKMFITSVLLQAIGLFLLTVAYGKYANDGVGSVGRMFEATSEIFYILMLILLGKGYTVTRARLRSRSVVKVTVFMSLYCVTYIALFTYERQYFDPGKVLYVYESPAGYGLLVLRFLGWMTFVYGLAFTLKHYPEKNGFYLPFFFFSSLWFVSGPVIIILSNHLVDKWVRETSMVGVEHSFALLGFLAFLVLTRPNAANSNFPYHVRTSQIGVMEQRISSQSQDSLAPNHLDLDRFPHHLYEPTLRYNNPNGIYAISNGTVH</sequence>
<dbReference type="EMBL" id="WJBH02000010">
    <property type="protein sequence ID" value="KAI9551856.1"/>
    <property type="molecule type" value="Genomic_DNA"/>
</dbReference>
<evidence type="ECO:0000256" key="3">
    <source>
        <dbReference type="ARBA" id="ARBA00022989"/>
    </source>
</evidence>
<evidence type="ECO:0000259" key="8">
    <source>
        <dbReference type="Pfam" id="PF10192"/>
    </source>
</evidence>
<evidence type="ECO:0000259" key="9">
    <source>
        <dbReference type="Pfam" id="PF21892"/>
    </source>
</evidence>
<feature type="transmembrane region" description="Helical" evidence="6">
    <location>
        <begin position="234"/>
        <end position="250"/>
    </location>
</feature>
<dbReference type="PANTHER" id="PTHR23252">
    <property type="entry name" value="INTIMAL THICKNESS RECEPTOR-RELATED"/>
    <property type="match status" value="1"/>
</dbReference>
<reference evidence="10 11" key="1">
    <citation type="submission" date="2022-05" db="EMBL/GenBank/DDBJ databases">
        <title>A multi-omics perspective on studying reproductive biology in Daphnia sinensis.</title>
        <authorList>
            <person name="Jia J."/>
        </authorList>
    </citation>
    <scope>NUCLEOTIDE SEQUENCE [LARGE SCALE GENOMIC DNA]</scope>
    <source>
        <strain evidence="10 11">WSL</strain>
    </source>
</reference>
<protein>
    <recommendedName>
        <fullName evidence="12">Intimal thickness related receptor IRP domain-containing protein</fullName>
    </recommendedName>
</protein>
<feature type="signal peptide" evidence="7">
    <location>
        <begin position="1"/>
        <end position="20"/>
    </location>
</feature>
<gene>
    <name evidence="10" type="ORF">GHT06_022192</name>
</gene>
<evidence type="ECO:0000313" key="11">
    <source>
        <dbReference type="Proteomes" id="UP000820818"/>
    </source>
</evidence>
<comment type="subcellular location">
    <subcellularLocation>
        <location evidence="1">Membrane</location>
        <topology evidence="1">Multi-pass membrane protein</topology>
    </subcellularLocation>
</comment>
<feature type="transmembrane region" description="Helical" evidence="6">
    <location>
        <begin position="262"/>
        <end position="279"/>
    </location>
</feature>
<keyword evidence="4 6" id="KW-0472">Membrane</keyword>
<keyword evidence="5" id="KW-0325">Glycoprotein</keyword>
<keyword evidence="3 6" id="KW-1133">Transmembrane helix</keyword>
<accession>A0AAD5KGR4</accession>
<feature type="transmembrane region" description="Helical" evidence="6">
    <location>
        <begin position="299"/>
        <end position="317"/>
    </location>
</feature>
<dbReference type="InterPro" id="IPR053880">
    <property type="entry name" value="GPR180-like_N"/>
</dbReference>
<keyword evidence="7" id="KW-0732">Signal</keyword>
<dbReference type="Pfam" id="PF21892">
    <property type="entry name" value="TMEM145_N"/>
    <property type="match status" value="1"/>
</dbReference>
<dbReference type="InterPro" id="IPR047831">
    <property type="entry name" value="GPR180/TMEM145"/>
</dbReference>
<evidence type="ECO:0008006" key="12">
    <source>
        <dbReference type="Google" id="ProtNLM"/>
    </source>
</evidence>
<dbReference type="Proteomes" id="UP000820818">
    <property type="component" value="Linkage Group LG10"/>
</dbReference>
<dbReference type="Pfam" id="PF10192">
    <property type="entry name" value="GPR180-TMEM145_TM"/>
    <property type="match status" value="1"/>
</dbReference>
<evidence type="ECO:0000256" key="4">
    <source>
        <dbReference type="ARBA" id="ARBA00023136"/>
    </source>
</evidence>
<feature type="transmembrane region" description="Helical" evidence="6">
    <location>
        <begin position="156"/>
        <end position="179"/>
    </location>
</feature>
<feature type="chain" id="PRO_5042043922" description="Intimal thickness related receptor IRP domain-containing protein" evidence="7">
    <location>
        <begin position="21"/>
        <end position="452"/>
    </location>
</feature>
<feature type="domain" description="GPR180-like N-terminal" evidence="9">
    <location>
        <begin position="23"/>
        <end position="104"/>
    </location>
</feature>
<evidence type="ECO:0000256" key="6">
    <source>
        <dbReference type="SAM" id="Phobius"/>
    </source>
</evidence>
<name>A0AAD5KGR4_9CRUS</name>
<dbReference type="GO" id="GO:0016020">
    <property type="term" value="C:membrane"/>
    <property type="evidence" value="ECO:0007669"/>
    <property type="project" value="UniProtKB-SubCell"/>
</dbReference>
<evidence type="ECO:0000256" key="5">
    <source>
        <dbReference type="ARBA" id="ARBA00023180"/>
    </source>
</evidence>
<evidence type="ECO:0000256" key="7">
    <source>
        <dbReference type="SAM" id="SignalP"/>
    </source>
</evidence>
<dbReference type="PANTHER" id="PTHR23252:SF24">
    <property type="entry name" value="TRANSMEMBRANE PROTEIN 145"/>
    <property type="match status" value="1"/>
</dbReference>